<dbReference type="EMBL" id="MN740547">
    <property type="protein sequence ID" value="QHS77423.1"/>
    <property type="molecule type" value="Genomic_DNA"/>
</dbReference>
<name>A0A6C0AD98_9ZZZZ</name>
<proteinExistence type="predicted"/>
<dbReference type="Pfam" id="PF19065">
    <property type="entry name" value="P8_CR"/>
    <property type="match status" value="1"/>
</dbReference>
<reference evidence="2" key="1">
    <citation type="journal article" date="2020" name="Nature">
        <title>Giant virus diversity and host interactions through global metagenomics.</title>
        <authorList>
            <person name="Schulz F."/>
            <person name="Roux S."/>
            <person name="Paez-Espino D."/>
            <person name="Jungbluth S."/>
            <person name="Walsh D.A."/>
            <person name="Denef V.J."/>
            <person name="McMahon K.D."/>
            <person name="Konstantinidis K.T."/>
            <person name="Eloe-Fadrosh E.A."/>
            <person name="Kyrpides N.C."/>
            <person name="Woyke T."/>
        </authorList>
    </citation>
    <scope>NUCLEOTIDE SEQUENCE</scope>
    <source>
        <strain evidence="2">GVMAG-S-1004661-13</strain>
    </source>
</reference>
<accession>A0A6C0AD98</accession>
<evidence type="ECO:0000259" key="1">
    <source>
        <dbReference type="Pfam" id="PF19065"/>
    </source>
</evidence>
<dbReference type="InterPro" id="IPR043916">
    <property type="entry name" value="P8_CR"/>
</dbReference>
<protein>
    <recommendedName>
        <fullName evidence="1">Minor capsid protein P8 central region domain-containing protein</fullName>
    </recommendedName>
</protein>
<dbReference type="AlphaFoldDB" id="A0A6C0AD98"/>
<evidence type="ECO:0000313" key="2">
    <source>
        <dbReference type="EMBL" id="QHS77423.1"/>
    </source>
</evidence>
<sequence length="195" mass="22712">MQYAEFTTAPPYYGKEDSLHYDKGQGIPKLRRETMTQDNMLRSSFLLSQDHHRKKDVYIDQAGKDLGSDSEVSRIFFSDKNIRRIQKKIKKEVFNKSKGKFKLDVDQDEKDLLIAMTSVYRLKARFCCDYPIRQVKKLNHDTVNYILPDLISNLKQYYGYLKNLNEPLSPLPQPINVNNAGRRALPSITTTFGLR</sequence>
<feature type="domain" description="Minor capsid protein P8 central region" evidence="1">
    <location>
        <begin position="69"/>
        <end position="189"/>
    </location>
</feature>
<organism evidence="2">
    <name type="scientific">viral metagenome</name>
    <dbReference type="NCBI Taxonomy" id="1070528"/>
    <lineage>
        <taxon>unclassified sequences</taxon>
        <taxon>metagenomes</taxon>
        <taxon>organismal metagenomes</taxon>
    </lineage>
</organism>